<name>A0A7J6U0P2_PEROL</name>
<dbReference type="AlphaFoldDB" id="A0A7J6U0P2"/>
<reference evidence="1 2" key="1">
    <citation type="submission" date="2020-04" db="EMBL/GenBank/DDBJ databases">
        <title>Perkinsus olseni comparative genomics.</title>
        <authorList>
            <person name="Bogema D.R."/>
        </authorList>
    </citation>
    <scope>NUCLEOTIDE SEQUENCE [LARGE SCALE GENOMIC DNA]</scope>
    <source>
        <strain evidence="1 2">ATCC PRA-207</strain>
    </source>
</reference>
<evidence type="ECO:0000313" key="2">
    <source>
        <dbReference type="Proteomes" id="UP000553632"/>
    </source>
</evidence>
<dbReference type="InterPro" id="IPR003107">
    <property type="entry name" value="HAT"/>
</dbReference>
<evidence type="ECO:0000313" key="1">
    <source>
        <dbReference type="EMBL" id="KAF4751093.1"/>
    </source>
</evidence>
<feature type="non-terminal residue" evidence="1">
    <location>
        <position position="1"/>
    </location>
</feature>
<gene>
    <name evidence="1" type="primary">CLF1_3</name>
    <name evidence="1" type="ORF">FOZ63_021567</name>
</gene>
<dbReference type="SMART" id="SM00386">
    <property type="entry name" value="HAT"/>
    <property type="match status" value="2"/>
</dbReference>
<proteinExistence type="predicted"/>
<dbReference type="SUPFAM" id="SSF48452">
    <property type="entry name" value="TPR-like"/>
    <property type="match status" value="1"/>
</dbReference>
<accession>A0A7J6U0P2</accession>
<dbReference type="Gene3D" id="1.25.40.10">
    <property type="entry name" value="Tetratricopeptide repeat domain"/>
    <property type="match status" value="1"/>
</dbReference>
<keyword evidence="2" id="KW-1185">Reference proteome</keyword>
<dbReference type="InterPro" id="IPR011990">
    <property type="entry name" value="TPR-like_helical_dom_sf"/>
</dbReference>
<dbReference type="GO" id="GO:0006396">
    <property type="term" value="P:RNA processing"/>
    <property type="evidence" value="ECO:0007669"/>
    <property type="project" value="InterPro"/>
</dbReference>
<protein>
    <submittedName>
        <fullName evidence="1">NineTeen Complex (NTC) component</fullName>
    </submittedName>
</protein>
<dbReference type="EMBL" id="JABANO010006851">
    <property type="protein sequence ID" value="KAF4751093.1"/>
    <property type="molecule type" value="Genomic_DNA"/>
</dbReference>
<comment type="caution">
    <text evidence="1">The sequence shown here is derived from an EMBL/GenBank/DDBJ whole genome shotgun (WGS) entry which is preliminary data.</text>
</comment>
<organism evidence="1 2">
    <name type="scientific">Perkinsus olseni</name>
    <name type="common">Perkinsus atlanticus</name>
    <dbReference type="NCBI Taxonomy" id="32597"/>
    <lineage>
        <taxon>Eukaryota</taxon>
        <taxon>Sar</taxon>
        <taxon>Alveolata</taxon>
        <taxon>Perkinsozoa</taxon>
        <taxon>Perkinsea</taxon>
        <taxon>Perkinsida</taxon>
        <taxon>Perkinsidae</taxon>
        <taxon>Perkinsus</taxon>
    </lineage>
</organism>
<dbReference type="Proteomes" id="UP000553632">
    <property type="component" value="Unassembled WGS sequence"/>
</dbReference>
<sequence>MDVARARLVYGRAIGESKKASVFRSYIQFEFNLGQVDRARRICASYVSAHSLEAASWVCWMDLEMKLSEVNRARKLGEMAIKLADESASDESEEVMNEPELIWKKCIDIEIDQE</sequence>